<keyword evidence="1" id="KW-0732">Signal</keyword>
<dbReference type="EMBL" id="CAJOAX010000105">
    <property type="protein sequence ID" value="CAF3510288.1"/>
    <property type="molecule type" value="Genomic_DNA"/>
</dbReference>
<evidence type="ECO:0000313" key="3">
    <source>
        <dbReference type="EMBL" id="CAF3572909.1"/>
    </source>
</evidence>
<dbReference type="Proteomes" id="UP000663874">
    <property type="component" value="Unassembled WGS sequence"/>
</dbReference>
<feature type="chain" id="PRO_5036233243" evidence="1">
    <location>
        <begin position="30"/>
        <end position="107"/>
    </location>
</feature>
<gene>
    <name evidence="3" type="ORF">FNK824_LOCUS2039</name>
    <name evidence="2" type="ORF">OTI717_LOCUS2221</name>
</gene>
<feature type="signal peptide" evidence="1">
    <location>
        <begin position="1"/>
        <end position="29"/>
    </location>
</feature>
<evidence type="ECO:0000313" key="4">
    <source>
        <dbReference type="Proteomes" id="UP000663823"/>
    </source>
</evidence>
<dbReference type="EMBL" id="CAJOBE010000116">
    <property type="protein sequence ID" value="CAF3572909.1"/>
    <property type="molecule type" value="Genomic_DNA"/>
</dbReference>
<protein>
    <submittedName>
        <fullName evidence="2">Uncharacterized protein</fullName>
    </submittedName>
</protein>
<reference evidence="2" key="1">
    <citation type="submission" date="2021-02" db="EMBL/GenBank/DDBJ databases">
        <authorList>
            <person name="Nowell W R."/>
        </authorList>
    </citation>
    <scope>NUCLEOTIDE SEQUENCE</scope>
</reference>
<evidence type="ECO:0000256" key="1">
    <source>
        <dbReference type="SAM" id="SignalP"/>
    </source>
</evidence>
<evidence type="ECO:0000313" key="2">
    <source>
        <dbReference type="EMBL" id="CAF3510288.1"/>
    </source>
</evidence>
<name>A0A818HL04_9BILA</name>
<comment type="caution">
    <text evidence="2">The sequence shown here is derived from an EMBL/GenBank/DDBJ whole genome shotgun (WGS) entry which is preliminary data.</text>
</comment>
<sequence>MPFAIDKILLCLAVILLFALSIDIHAIDADYFVQLNHDPNSPESVRYMAKRRFLPTRRESNLYISDDDDDVNGPNKEDEFHLNAKRYFLKSKRYFLNSKRDIEQNYE</sequence>
<organism evidence="2 4">
    <name type="scientific">Rotaria sordida</name>
    <dbReference type="NCBI Taxonomy" id="392033"/>
    <lineage>
        <taxon>Eukaryota</taxon>
        <taxon>Metazoa</taxon>
        <taxon>Spiralia</taxon>
        <taxon>Gnathifera</taxon>
        <taxon>Rotifera</taxon>
        <taxon>Eurotatoria</taxon>
        <taxon>Bdelloidea</taxon>
        <taxon>Philodinida</taxon>
        <taxon>Philodinidae</taxon>
        <taxon>Rotaria</taxon>
    </lineage>
</organism>
<accession>A0A818HL04</accession>
<proteinExistence type="predicted"/>
<dbReference type="AlphaFoldDB" id="A0A818HL04"/>
<dbReference type="Proteomes" id="UP000663823">
    <property type="component" value="Unassembled WGS sequence"/>
</dbReference>